<feature type="region of interest" description="Disordered" evidence="2">
    <location>
        <begin position="1"/>
        <end position="24"/>
    </location>
</feature>
<dbReference type="STRING" id="1798371.A2W14_05430"/>
<keyword evidence="1" id="KW-0175">Coiled coil</keyword>
<reference evidence="3 4" key="1">
    <citation type="journal article" date="2016" name="Nat. Commun.">
        <title>Thousands of microbial genomes shed light on interconnected biogeochemical processes in an aquifer system.</title>
        <authorList>
            <person name="Anantharaman K."/>
            <person name="Brown C.T."/>
            <person name="Hug L.A."/>
            <person name="Sharon I."/>
            <person name="Castelle C.J."/>
            <person name="Probst A.J."/>
            <person name="Thomas B.C."/>
            <person name="Singh A."/>
            <person name="Wilkins M.J."/>
            <person name="Karaoz U."/>
            <person name="Brodie E.L."/>
            <person name="Williams K.H."/>
            <person name="Hubbard S.S."/>
            <person name="Banfield J.F."/>
        </authorList>
    </citation>
    <scope>NUCLEOTIDE SEQUENCE [LARGE SCALE GENOMIC DNA]</scope>
</reference>
<dbReference type="EMBL" id="MFJA01000011">
    <property type="protein sequence ID" value="OGG03885.1"/>
    <property type="molecule type" value="Genomic_DNA"/>
</dbReference>
<proteinExistence type="predicted"/>
<evidence type="ECO:0000256" key="1">
    <source>
        <dbReference type="SAM" id="Coils"/>
    </source>
</evidence>
<feature type="coiled-coil region" evidence="1">
    <location>
        <begin position="493"/>
        <end position="520"/>
    </location>
</feature>
<evidence type="ECO:0000313" key="4">
    <source>
        <dbReference type="Proteomes" id="UP000176665"/>
    </source>
</evidence>
<dbReference type="AlphaFoldDB" id="A0A1F5YUU1"/>
<name>A0A1F5YUU1_9BACT</name>
<gene>
    <name evidence="3" type="ORF">A2W14_05430</name>
</gene>
<sequence>MAPPRHIAAPSNIKPGGPEGPNAAIAKSSEIRKSTTAQRTEEIQPQQEVIKTPVLYGSMFDAAPQFANRAVDLPEYGIMDRLKRKFGKSIDSTRDELAQFISEWAGKTVDEHGIKDNAGHIDRTIVELYRTMVGTFASDELVTTTTIANKGIEIIDGESVNFDNLKKNPAQIQQLLHTLRSMELYWTAIIGMEITPLPDQQDRISTFVAGRLGQYMQNGAGLVEKGTDWFFSLPGRGLETRDKKFHDAKEMERMKKELAESFRNGANGLDVGAAGFEEFVQIGKDFGIMEQRMAILKLRNLRVEMLQHLAPGRSPDKVNSTVSKKIDIVLQGEEYREYREKGLSFPDLPEHVRMYVEAQAQELVLTDKATDQAEEIWESYMLQKFEGSDANKQRHASLQKRIDELQGGPSSDQQVIDEKKTSYDTAKKAWDEKKTEIDDYQDEIDSLSNQSPVLGLKYTNAKKEHDDIVSGEISHPGTPQEKKQKILELFSDMQAALDEIKGLNVNIKDIKKKKRKSKQERVQLGKVKDKTYKEYKPYKGKSAKDKEKKELLEAIKKIVETNGERNDLVWHILRDVDPASLFREESTLFADNYNTLRRLFGIRGEMFDDIVGKDNLEFRIYLARTFHLKFDESHIRSVAVGHTDRIALDKEIWASIRRGSKSELANLAINTWDILLTTAVDTGAVTLNYKDESRKPEIIGRKKAEVLGETSRREMQQELERQGYYSGINTLSEFVKLPNGDIVAIVVDENGHNAVIDKSGKNLGAVERIGLDNQYYDPATTEAVVKIQGNIEEALGEKSILCYLAPGINPGEFIYSTLGHPQFTATSVDLTLKRVNDVWQVDGVGTGGANQPLAEYLKTDKGKIIAREAAARYIARMEHLSKNLRVRQTDIGLPQEFMMDRGRMGLEWEDLWSENPNTSEHQSMTLVLGDEGDILVMQNSFSVGQLISPRRIIRPAGPLLLHPLINVPARVINIRGRAINIPAISLRTPPINLPGIDVTTPGIDLPVENVTSTPAIPLEGPMLNQAMEEQKNRLLEAGYNALTMSSESSRQNVKPYFQNVRIDNLTSAGNVSYEITLDDNGKLIIFDKSDPASTIPTAHEALDFINERVTSRELRLIDARRIRQVIGLEYYKSLNRRIKA</sequence>
<feature type="coiled-coil region" evidence="1">
    <location>
        <begin position="423"/>
        <end position="450"/>
    </location>
</feature>
<organism evidence="3 4">
    <name type="scientific">Candidatus Gottesmanbacteria bacterium RBG_16_37_8</name>
    <dbReference type="NCBI Taxonomy" id="1798371"/>
    <lineage>
        <taxon>Bacteria</taxon>
        <taxon>Candidatus Gottesmaniibacteriota</taxon>
    </lineage>
</organism>
<protein>
    <submittedName>
        <fullName evidence="3">Uncharacterized protein</fullName>
    </submittedName>
</protein>
<evidence type="ECO:0000256" key="2">
    <source>
        <dbReference type="SAM" id="MobiDB-lite"/>
    </source>
</evidence>
<comment type="caution">
    <text evidence="3">The sequence shown here is derived from an EMBL/GenBank/DDBJ whole genome shotgun (WGS) entry which is preliminary data.</text>
</comment>
<accession>A0A1F5YUU1</accession>
<evidence type="ECO:0000313" key="3">
    <source>
        <dbReference type="EMBL" id="OGG03885.1"/>
    </source>
</evidence>
<dbReference type="Proteomes" id="UP000176665">
    <property type="component" value="Unassembled WGS sequence"/>
</dbReference>